<name>A0A3S1BFA4_ELYCH</name>
<dbReference type="InterPro" id="IPR017981">
    <property type="entry name" value="GPCR_2-like_7TM"/>
</dbReference>
<dbReference type="PANTHER" id="PTHR45620:SF42">
    <property type="entry name" value="G-PROTEIN COUPLED RECEPTOR SEB-2"/>
    <property type="match status" value="1"/>
</dbReference>
<dbReference type="GO" id="GO:0007166">
    <property type="term" value="P:cell surface receptor signaling pathway"/>
    <property type="evidence" value="ECO:0007669"/>
    <property type="project" value="InterPro"/>
</dbReference>
<dbReference type="STRING" id="188477.A0A3S1BFA4"/>
<evidence type="ECO:0000256" key="2">
    <source>
        <dbReference type="ARBA" id="ARBA00022692"/>
    </source>
</evidence>
<protein>
    <recommendedName>
        <fullName evidence="6">G-protein coupled receptors family 2 profile 2 domain-containing protein</fullName>
    </recommendedName>
</protein>
<sequence length="171" mass="19350">MFAGVEWWIYTPNLLILLCNSLFLVWIVVCLTRQLQVHPNEPSCYRRALKALAVLTPLFGLQMLVFLYRPGGASNSVYEICAAVCKSSQGSVVALIFCYLNKEVRTQIVLRLRPAKHGGYWTERLPRTMQTRASRLNKKTDHTLEELSLQPIGQCHSQAGYNMVSQDSSSD</sequence>
<accession>A0A3S1BFA4</accession>
<keyword evidence="2 5" id="KW-0812">Transmembrane</keyword>
<dbReference type="Gene3D" id="1.20.1070.10">
    <property type="entry name" value="Rhodopsin 7-helix transmembrane proteins"/>
    <property type="match status" value="1"/>
</dbReference>
<evidence type="ECO:0000256" key="4">
    <source>
        <dbReference type="ARBA" id="ARBA00023136"/>
    </source>
</evidence>
<gene>
    <name evidence="7" type="ORF">EGW08_005218</name>
</gene>
<evidence type="ECO:0000256" key="3">
    <source>
        <dbReference type="ARBA" id="ARBA00022989"/>
    </source>
</evidence>
<organism evidence="7 8">
    <name type="scientific">Elysia chlorotica</name>
    <name type="common">Eastern emerald elysia</name>
    <name type="synonym">Sea slug</name>
    <dbReference type="NCBI Taxonomy" id="188477"/>
    <lineage>
        <taxon>Eukaryota</taxon>
        <taxon>Metazoa</taxon>
        <taxon>Spiralia</taxon>
        <taxon>Lophotrochozoa</taxon>
        <taxon>Mollusca</taxon>
        <taxon>Gastropoda</taxon>
        <taxon>Heterobranchia</taxon>
        <taxon>Euthyneura</taxon>
        <taxon>Panpulmonata</taxon>
        <taxon>Sacoglossa</taxon>
        <taxon>Placobranchoidea</taxon>
        <taxon>Plakobranchidae</taxon>
        <taxon>Elysia</taxon>
    </lineage>
</organism>
<dbReference type="AlphaFoldDB" id="A0A3S1BFA4"/>
<dbReference type="InterPro" id="IPR000832">
    <property type="entry name" value="GPCR_2_secretin-like"/>
</dbReference>
<dbReference type="Proteomes" id="UP000271974">
    <property type="component" value="Unassembled WGS sequence"/>
</dbReference>
<feature type="non-terminal residue" evidence="7">
    <location>
        <position position="171"/>
    </location>
</feature>
<comment type="caution">
    <text evidence="7">The sequence shown here is derived from an EMBL/GenBank/DDBJ whole genome shotgun (WGS) entry which is preliminary data.</text>
</comment>
<evidence type="ECO:0000313" key="8">
    <source>
        <dbReference type="Proteomes" id="UP000271974"/>
    </source>
</evidence>
<dbReference type="PRINTS" id="PR00249">
    <property type="entry name" value="GPCRSECRETIN"/>
</dbReference>
<dbReference type="PROSITE" id="PS50261">
    <property type="entry name" value="G_PROTEIN_RECEP_F2_4"/>
    <property type="match status" value="1"/>
</dbReference>
<dbReference type="SUPFAM" id="SSF81321">
    <property type="entry name" value="Family A G protein-coupled receptor-like"/>
    <property type="match status" value="1"/>
</dbReference>
<feature type="domain" description="G-protein coupled receptors family 2 profile 2" evidence="6">
    <location>
        <begin position="1"/>
        <end position="101"/>
    </location>
</feature>
<dbReference type="PANTHER" id="PTHR45620">
    <property type="entry name" value="PDF RECEPTOR-LIKE PROTEIN-RELATED"/>
    <property type="match status" value="1"/>
</dbReference>
<keyword evidence="4 5" id="KW-0472">Membrane</keyword>
<dbReference type="OrthoDB" id="6160250at2759"/>
<reference evidence="7 8" key="1">
    <citation type="submission" date="2019-01" db="EMBL/GenBank/DDBJ databases">
        <title>A draft genome assembly of the solar-powered sea slug Elysia chlorotica.</title>
        <authorList>
            <person name="Cai H."/>
            <person name="Li Q."/>
            <person name="Fang X."/>
            <person name="Li J."/>
            <person name="Curtis N.E."/>
            <person name="Altenburger A."/>
            <person name="Shibata T."/>
            <person name="Feng M."/>
            <person name="Maeda T."/>
            <person name="Schwartz J.A."/>
            <person name="Shigenobu S."/>
            <person name="Lundholm N."/>
            <person name="Nishiyama T."/>
            <person name="Yang H."/>
            <person name="Hasebe M."/>
            <person name="Li S."/>
            <person name="Pierce S.K."/>
            <person name="Wang J."/>
        </authorList>
    </citation>
    <scope>NUCLEOTIDE SEQUENCE [LARGE SCALE GENOMIC DNA]</scope>
    <source>
        <strain evidence="7">EC2010</strain>
        <tissue evidence="7">Whole organism of an adult</tissue>
    </source>
</reference>
<evidence type="ECO:0000256" key="5">
    <source>
        <dbReference type="SAM" id="Phobius"/>
    </source>
</evidence>
<dbReference type="EMBL" id="RQTK01000122">
    <property type="protein sequence ID" value="RUS86980.1"/>
    <property type="molecule type" value="Genomic_DNA"/>
</dbReference>
<feature type="transmembrane region" description="Helical" evidence="5">
    <location>
        <begin position="12"/>
        <end position="31"/>
    </location>
</feature>
<comment type="subcellular location">
    <subcellularLocation>
        <location evidence="1">Membrane</location>
        <topology evidence="1">Multi-pass membrane protein</topology>
    </subcellularLocation>
</comment>
<dbReference type="InterPro" id="IPR050332">
    <property type="entry name" value="GPCR_2"/>
</dbReference>
<evidence type="ECO:0000259" key="6">
    <source>
        <dbReference type="PROSITE" id="PS50261"/>
    </source>
</evidence>
<dbReference type="Pfam" id="PF00002">
    <property type="entry name" value="7tm_2"/>
    <property type="match status" value="1"/>
</dbReference>
<keyword evidence="8" id="KW-1185">Reference proteome</keyword>
<proteinExistence type="predicted"/>
<keyword evidence="3 5" id="KW-1133">Transmembrane helix</keyword>
<dbReference type="GO" id="GO:0008528">
    <property type="term" value="F:G protein-coupled peptide receptor activity"/>
    <property type="evidence" value="ECO:0007669"/>
    <property type="project" value="TreeGrafter"/>
</dbReference>
<dbReference type="GO" id="GO:0005886">
    <property type="term" value="C:plasma membrane"/>
    <property type="evidence" value="ECO:0007669"/>
    <property type="project" value="TreeGrafter"/>
</dbReference>
<evidence type="ECO:0000313" key="7">
    <source>
        <dbReference type="EMBL" id="RUS86980.1"/>
    </source>
</evidence>
<dbReference type="GO" id="GO:0007188">
    <property type="term" value="P:adenylate cyclase-modulating G protein-coupled receptor signaling pathway"/>
    <property type="evidence" value="ECO:0007669"/>
    <property type="project" value="TreeGrafter"/>
</dbReference>
<evidence type="ECO:0000256" key="1">
    <source>
        <dbReference type="ARBA" id="ARBA00004141"/>
    </source>
</evidence>